<dbReference type="InterPro" id="IPR025586">
    <property type="entry name" value="PcfJ"/>
</dbReference>
<reference evidence="2 3" key="1">
    <citation type="submission" date="2015-11" db="EMBL/GenBank/DDBJ databases">
        <title>Expanding the genomic diversity of Burkholderia species for the development of highly accurate diagnostics.</title>
        <authorList>
            <person name="Sahl J."/>
            <person name="Keim P."/>
            <person name="Wagner D."/>
        </authorList>
    </citation>
    <scope>NUCLEOTIDE SEQUENCE [LARGE SCALE GENOMIC DNA]</scope>
    <source>
        <strain evidence="2 3">MSMB1808WGS</strain>
    </source>
</reference>
<dbReference type="AlphaFoldDB" id="A0AAW3MW23"/>
<dbReference type="Proteomes" id="UP000056453">
    <property type="component" value="Unassembled WGS sequence"/>
</dbReference>
<keyword evidence="3" id="KW-1185">Reference proteome</keyword>
<evidence type="ECO:0000256" key="1">
    <source>
        <dbReference type="SAM" id="MobiDB-lite"/>
    </source>
</evidence>
<proteinExistence type="predicted"/>
<protein>
    <recommendedName>
        <fullName evidence="4">PcfJ-like protein</fullName>
    </recommendedName>
</protein>
<feature type="region of interest" description="Disordered" evidence="1">
    <location>
        <begin position="528"/>
        <end position="550"/>
    </location>
</feature>
<name>A0AAW3MW23_9BURK</name>
<dbReference type="EMBL" id="LPBJ01000047">
    <property type="protein sequence ID" value="KVP97790.1"/>
    <property type="molecule type" value="Genomic_DNA"/>
</dbReference>
<organism evidence="2 3">
    <name type="scientific">Burkholderia ubonensis</name>
    <dbReference type="NCBI Taxonomy" id="101571"/>
    <lineage>
        <taxon>Bacteria</taxon>
        <taxon>Pseudomonadati</taxon>
        <taxon>Pseudomonadota</taxon>
        <taxon>Betaproteobacteria</taxon>
        <taxon>Burkholderiales</taxon>
        <taxon>Burkholderiaceae</taxon>
        <taxon>Burkholderia</taxon>
        <taxon>Burkholderia cepacia complex</taxon>
    </lineage>
</organism>
<accession>A0AAW3MW23</accession>
<evidence type="ECO:0000313" key="2">
    <source>
        <dbReference type="EMBL" id="KVP97790.1"/>
    </source>
</evidence>
<feature type="compositionally biased region" description="Basic and acidic residues" evidence="1">
    <location>
        <begin position="528"/>
        <end position="537"/>
    </location>
</feature>
<evidence type="ECO:0000313" key="3">
    <source>
        <dbReference type="Proteomes" id="UP000056453"/>
    </source>
</evidence>
<sequence length="557" mass="63437">MRLVDSWLYVVVVNFQFEVNMETRADFSSELVASLQAAQASGEPGEPRLFMKAVLALRAWYRHEAILHKPELIVQHTADVFEVYGDVRVERNAGGELKVMVEGKEQTLRYIEVSSISRYLANQARGSIRRDYRERAKALIRSQGLEPENEAAVISLLDLVDDHLGARHNVNWWRRKSTLADDSRVLGRLIWDAGILDREIFGLATRLAGFRFSVHVYNQCVPVREDLKARIKEAPHMAPWLLAPDYRQDGLRVHQTVWKDLKERFMSMGGTPQAWKWLCNQGHSWFRLNQLTEAHVNAVTAIAALQLGKVPHHPGLFGLVVRYVVNEWRTSDPRFLDVFKAAMVAHKKRKLKVADFSNYVLIRDYLMAVPTATTKGATWASLMRKQHVWHMEEARREMERRKEADGCLGWAPMVQMLQQGDLEAISLNNSDDLWEEGTAMSHCVGGYDQACYQNESRIYSIRRNGERVSTLEIRRVAGKLTIGQNYGPGNSIIKDVAVTRLAKRVLSACNRAPELNPADNTVIREPKRAAPPARHDALPANDARYEEDQEDIAAIPF</sequence>
<dbReference type="Pfam" id="PF14284">
    <property type="entry name" value="PcfJ"/>
    <property type="match status" value="1"/>
</dbReference>
<comment type="caution">
    <text evidence="2">The sequence shown here is derived from an EMBL/GenBank/DDBJ whole genome shotgun (WGS) entry which is preliminary data.</text>
</comment>
<evidence type="ECO:0008006" key="4">
    <source>
        <dbReference type="Google" id="ProtNLM"/>
    </source>
</evidence>
<gene>
    <name evidence="2" type="ORF">WJ96_04270</name>
</gene>